<feature type="transmembrane region" description="Helical" evidence="7">
    <location>
        <begin position="315"/>
        <end position="336"/>
    </location>
</feature>
<feature type="transmembrane region" description="Helical" evidence="7">
    <location>
        <begin position="534"/>
        <end position="557"/>
    </location>
</feature>
<evidence type="ECO:0000256" key="6">
    <source>
        <dbReference type="ARBA" id="ARBA00023136"/>
    </source>
</evidence>
<dbReference type="PANTHER" id="PTHR31585">
    <property type="entry name" value="FOLATE-BIOPTERIN TRANSPORTER 1, CHLOROPLASTIC"/>
    <property type="match status" value="1"/>
</dbReference>
<accession>A0A485LQZ4</accession>
<evidence type="ECO:0000256" key="1">
    <source>
        <dbReference type="ARBA" id="ARBA00004141"/>
    </source>
</evidence>
<evidence type="ECO:0000256" key="5">
    <source>
        <dbReference type="ARBA" id="ARBA00022989"/>
    </source>
</evidence>
<keyword evidence="10" id="KW-1185">Reference proteome</keyword>
<feature type="transmembrane region" description="Helical" evidence="7">
    <location>
        <begin position="241"/>
        <end position="262"/>
    </location>
</feature>
<keyword evidence="6 7" id="KW-0472">Membrane</keyword>
<feature type="transmembrane region" description="Helical" evidence="7">
    <location>
        <begin position="387"/>
        <end position="407"/>
    </location>
</feature>
<feature type="transmembrane region" description="Helical" evidence="7">
    <location>
        <begin position="492"/>
        <end position="513"/>
    </location>
</feature>
<comment type="subcellular location">
    <subcellularLocation>
        <location evidence="1">Membrane</location>
        <topology evidence="1">Multi-pass membrane protein</topology>
    </subcellularLocation>
</comment>
<keyword evidence="4 7" id="KW-0812">Transmembrane</keyword>
<feature type="transmembrane region" description="Helical" evidence="7">
    <location>
        <begin position="54"/>
        <end position="76"/>
    </location>
</feature>
<feature type="transmembrane region" description="Helical" evidence="7">
    <location>
        <begin position="356"/>
        <end position="375"/>
    </location>
</feature>
<dbReference type="Gene3D" id="1.20.1250.20">
    <property type="entry name" value="MFS general substrate transporter like domains"/>
    <property type="match status" value="1"/>
</dbReference>
<dbReference type="Pfam" id="PF03092">
    <property type="entry name" value="BT1"/>
    <property type="match status" value="1"/>
</dbReference>
<dbReference type="Proteomes" id="UP000332933">
    <property type="component" value="Unassembled WGS sequence"/>
</dbReference>
<protein>
    <submittedName>
        <fullName evidence="9">Aste57867_22894 protein</fullName>
    </submittedName>
</protein>
<dbReference type="EMBL" id="CAADRA010007242">
    <property type="protein sequence ID" value="VFT99544.1"/>
    <property type="molecule type" value="Genomic_DNA"/>
</dbReference>
<dbReference type="InterPro" id="IPR036259">
    <property type="entry name" value="MFS_trans_sf"/>
</dbReference>
<feature type="transmembrane region" description="Helical" evidence="7">
    <location>
        <begin position="413"/>
        <end position="437"/>
    </location>
</feature>
<organism evidence="9 10">
    <name type="scientific">Aphanomyces stellatus</name>
    <dbReference type="NCBI Taxonomy" id="120398"/>
    <lineage>
        <taxon>Eukaryota</taxon>
        <taxon>Sar</taxon>
        <taxon>Stramenopiles</taxon>
        <taxon>Oomycota</taxon>
        <taxon>Saprolegniomycetes</taxon>
        <taxon>Saprolegniales</taxon>
        <taxon>Verrucalvaceae</taxon>
        <taxon>Aphanomyces</taxon>
    </lineage>
</organism>
<evidence type="ECO:0000256" key="7">
    <source>
        <dbReference type="SAM" id="Phobius"/>
    </source>
</evidence>
<feature type="transmembrane region" description="Helical" evidence="7">
    <location>
        <begin position="131"/>
        <end position="151"/>
    </location>
</feature>
<keyword evidence="3" id="KW-0813">Transport</keyword>
<dbReference type="InterPro" id="IPR039309">
    <property type="entry name" value="BT1"/>
</dbReference>
<dbReference type="AlphaFoldDB" id="A0A485LQZ4"/>
<comment type="similarity">
    <text evidence="2">Belongs to the major facilitator superfamily. Folate-biopterin transporter (TC 2.A.71) family.</text>
</comment>
<dbReference type="OrthoDB" id="68145at2759"/>
<feature type="transmembrane region" description="Helical" evidence="7">
    <location>
        <begin position="96"/>
        <end position="119"/>
    </location>
</feature>
<sequence length="587" mass="64878">MRKQQQQAPEPAKIWLFDESMLDRPSSSAVATYDVYKDVMHSTDAIRPGGAIPLLSRASLGLLAQYAAVGVVYGLLPRLDYPVYFNYLNFTGTQIASYNALLGICWTLKVFLGILTDCFPIFRYRRRSYMVLGWTITFVACLVMTLTPFPAPFLAPELNEMLHDDDRRQVRAGNFTSLNATLLALVHEEASHSATLWIFLSVVASLGYLIADVAADAMVVQYAHREPMAIRGRMQSVTFGVRFAASILPQAIFGFCLNGKVYGGTFDWSISPNVAYGVLLAPCLWAIAAAMFWVDEDAADRVALMSYMHQLWDLLKLRVVWQICAFRFFSNLFFGFDSTAAMPIMSKWAKVAPLVQSWYTILTSLLMSAAVFGCGKWGLQWDWRRTIAITTVAVVVIDATMVFGVTWNLFRDPYIYVGGLLSDTIPGGIRWIIAAYCAVEIADMGNEGVVNALVTSIVNMSDPFAVFLYKVIDSYFDKLDLQDDTTEVRWQVSATYIIAFAMKLLSLGFLVFLPSQKAAVQLLKRKGGASHRAAVLLVTGFAIALLFSLTTCIMALVPSTSCYRIAGGDGNPIVEGNVTICGTRATT</sequence>
<dbReference type="GO" id="GO:0016020">
    <property type="term" value="C:membrane"/>
    <property type="evidence" value="ECO:0007669"/>
    <property type="project" value="UniProtKB-SubCell"/>
</dbReference>
<proteinExistence type="inferred from homology"/>
<name>A0A485LQZ4_9STRA</name>
<dbReference type="EMBL" id="VJMH01007216">
    <property type="protein sequence ID" value="KAF0685192.1"/>
    <property type="molecule type" value="Genomic_DNA"/>
</dbReference>
<evidence type="ECO:0000313" key="9">
    <source>
        <dbReference type="EMBL" id="VFT99544.1"/>
    </source>
</evidence>
<feature type="transmembrane region" description="Helical" evidence="7">
    <location>
        <begin position="196"/>
        <end position="220"/>
    </location>
</feature>
<evidence type="ECO:0000313" key="8">
    <source>
        <dbReference type="EMBL" id="KAF0685192.1"/>
    </source>
</evidence>
<evidence type="ECO:0000256" key="3">
    <source>
        <dbReference type="ARBA" id="ARBA00022448"/>
    </source>
</evidence>
<reference evidence="8" key="2">
    <citation type="submission" date="2019-06" db="EMBL/GenBank/DDBJ databases">
        <title>Genomics analysis of Aphanomyces spp. identifies a new class of oomycete effector associated with host adaptation.</title>
        <authorList>
            <person name="Gaulin E."/>
        </authorList>
    </citation>
    <scope>NUCLEOTIDE SEQUENCE</scope>
    <source>
        <strain evidence="8">CBS 578.67</strain>
    </source>
</reference>
<evidence type="ECO:0000256" key="4">
    <source>
        <dbReference type="ARBA" id="ARBA00022692"/>
    </source>
</evidence>
<evidence type="ECO:0000313" key="10">
    <source>
        <dbReference type="Proteomes" id="UP000332933"/>
    </source>
</evidence>
<reference evidence="9 10" key="1">
    <citation type="submission" date="2019-03" db="EMBL/GenBank/DDBJ databases">
        <authorList>
            <person name="Gaulin E."/>
            <person name="Dumas B."/>
        </authorList>
    </citation>
    <scope>NUCLEOTIDE SEQUENCE [LARGE SCALE GENOMIC DNA]</scope>
    <source>
        <strain evidence="9">CBS 568.67</strain>
    </source>
</reference>
<feature type="transmembrane region" description="Helical" evidence="7">
    <location>
        <begin position="274"/>
        <end position="294"/>
    </location>
</feature>
<evidence type="ECO:0000256" key="2">
    <source>
        <dbReference type="ARBA" id="ARBA00007015"/>
    </source>
</evidence>
<dbReference type="SUPFAM" id="SSF103473">
    <property type="entry name" value="MFS general substrate transporter"/>
    <property type="match status" value="1"/>
</dbReference>
<keyword evidence="5 7" id="KW-1133">Transmembrane helix</keyword>
<gene>
    <name evidence="9" type="primary">Aste57867_22894</name>
    <name evidence="8" type="ORF">As57867_022823</name>
    <name evidence="9" type="ORF">ASTE57867_22894</name>
</gene>
<dbReference type="PANTHER" id="PTHR31585:SF5">
    <property type="entry name" value="RNA-BINDING S4 DOMAIN-CONTAINING PROTEIN"/>
    <property type="match status" value="1"/>
</dbReference>
<feature type="transmembrane region" description="Helical" evidence="7">
    <location>
        <begin position="449"/>
        <end position="472"/>
    </location>
</feature>